<keyword evidence="2" id="KW-1185">Reference proteome</keyword>
<dbReference type="EMBL" id="CAJVPL010019057">
    <property type="protein sequence ID" value="CAG8704034.1"/>
    <property type="molecule type" value="Genomic_DNA"/>
</dbReference>
<sequence length="75" mass="8964">FVAKEKNGEVYTYKFLEENSKQNLKEFAKFYLTSSETYGWQFSEYRFPFDDIIAFAAIIQAEEGWRFLGKKKLDL</sequence>
<proteinExistence type="predicted"/>
<feature type="non-terminal residue" evidence="1">
    <location>
        <position position="75"/>
    </location>
</feature>
<dbReference type="AlphaFoldDB" id="A0A9N9HT45"/>
<feature type="non-terminal residue" evidence="1">
    <location>
        <position position="1"/>
    </location>
</feature>
<evidence type="ECO:0000313" key="2">
    <source>
        <dbReference type="Proteomes" id="UP000789831"/>
    </source>
</evidence>
<comment type="caution">
    <text evidence="1">The sequence shown here is derived from an EMBL/GenBank/DDBJ whole genome shotgun (WGS) entry which is preliminary data.</text>
</comment>
<accession>A0A9N9HT45</accession>
<dbReference type="Proteomes" id="UP000789831">
    <property type="component" value="Unassembled WGS sequence"/>
</dbReference>
<protein>
    <submittedName>
        <fullName evidence="1">8823_t:CDS:1</fullName>
    </submittedName>
</protein>
<gene>
    <name evidence="1" type="ORF">AGERDE_LOCUS13652</name>
</gene>
<evidence type="ECO:0000313" key="1">
    <source>
        <dbReference type="EMBL" id="CAG8704034.1"/>
    </source>
</evidence>
<name>A0A9N9HT45_9GLOM</name>
<reference evidence="1" key="1">
    <citation type="submission" date="2021-06" db="EMBL/GenBank/DDBJ databases">
        <authorList>
            <person name="Kallberg Y."/>
            <person name="Tangrot J."/>
            <person name="Rosling A."/>
        </authorList>
    </citation>
    <scope>NUCLEOTIDE SEQUENCE</scope>
    <source>
        <strain evidence="1">MT106</strain>
    </source>
</reference>
<organism evidence="1 2">
    <name type="scientific">Ambispora gerdemannii</name>
    <dbReference type="NCBI Taxonomy" id="144530"/>
    <lineage>
        <taxon>Eukaryota</taxon>
        <taxon>Fungi</taxon>
        <taxon>Fungi incertae sedis</taxon>
        <taxon>Mucoromycota</taxon>
        <taxon>Glomeromycotina</taxon>
        <taxon>Glomeromycetes</taxon>
        <taxon>Archaeosporales</taxon>
        <taxon>Ambisporaceae</taxon>
        <taxon>Ambispora</taxon>
    </lineage>
</organism>